<dbReference type="SUPFAM" id="SSF56281">
    <property type="entry name" value="Metallo-hydrolase/oxidoreductase"/>
    <property type="match status" value="1"/>
</dbReference>
<evidence type="ECO:0000313" key="1">
    <source>
        <dbReference type="EMBL" id="PWK57346.1"/>
    </source>
</evidence>
<reference evidence="1 2" key="1">
    <citation type="submission" date="2018-05" db="EMBL/GenBank/DDBJ databases">
        <title>Genomic Encyclopedia of Type Strains, Phase IV (KMG-IV): sequencing the most valuable type-strain genomes for metagenomic binning, comparative biology and taxonomic classification.</title>
        <authorList>
            <person name="Goeker M."/>
        </authorList>
    </citation>
    <scope>NUCLEOTIDE SEQUENCE [LARGE SCALE GENOMIC DNA]</scope>
    <source>
        <strain evidence="1 2">DSM 16097</strain>
    </source>
</reference>
<dbReference type="Proteomes" id="UP000245708">
    <property type="component" value="Unassembled WGS sequence"/>
</dbReference>
<dbReference type="OrthoDB" id="450111at2"/>
<comment type="caution">
    <text evidence="1">The sequence shown here is derived from an EMBL/GenBank/DDBJ whole genome shotgun (WGS) entry which is preliminary data.</text>
</comment>
<gene>
    <name evidence="1" type="ORF">C7455_11273</name>
</gene>
<dbReference type="InterPro" id="IPR025638">
    <property type="entry name" value="DUF4336"/>
</dbReference>
<name>A0A316GBF8_9RHOB</name>
<dbReference type="Pfam" id="PF14234">
    <property type="entry name" value="DUF4336"/>
    <property type="match status" value="1"/>
</dbReference>
<organism evidence="1 2">
    <name type="scientific">Roseicyclus mahoneyensis</name>
    <dbReference type="NCBI Taxonomy" id="164332"/>
    <lineage>
        <taxon>Bacteria</taxon>
        <taxon>Pseudomonadati</taxon>
        <taxon>Pseudomonadota</taxon>
        <taxon>Alphaproteobacteria</taxon>
        <taxon>Rhodobacterales</taxon>
        <taxon>Roseobacteraceae</taxon>
        <taxon>Roseicyclus</taxon>
    </lineage>
</organism>
<proteinExistence type="predicted"/>
<dbReference type="PANTHER" id="PTHR33835">
    <property type="entry name" value="YALI0C07656P"/>
    <property type="match status" value="1"/>
</dbReference>
<keyword evidence="2" id="KW-1185">Reference proteome</keyword>
<protein>
    <submittedName>
        <fullName evidence="1">Uncharacterized protein DUF4336</fullName>
    </submittedName>
</protein>
<dbReference type="PANTHER" id="PTHR33835:SF1">
    <property type="entry name" value="METALLO-BETA-LACTAMASE DOMAIN-CONTAINING PROTEIN"/>
    <property type="match status" value="1"/>
</dbReference>
<dbReference type="InterPro" id="IPR036866">
    <property type="entry name" value="RibonucZ/Hydroxyglut_hydro"/>
</dbReference>
<sequence length="243" mass="27485">MAAEGTYPPLFTLKAVARDVWIADGPIIDLYRMPFPTRMTVVRLSSGDLWLHSPIAFSADLLEALQEIGPVRHLIAPNWLHYAHVQDWADALPAAQTWVAPGVVERAEGQGVRLRADHLLGDAAPEPWSGDLDQMIVPGSRLHREAVFFHRASRSLILTDLIENFEPARLPWHLRIVTRVAGNQHPDGSMPRDLRLTFDRQALAGAVRRMIAWEPARILIAHGRWYPARAVDELRRAFRFLDL</sequence>
<dbReference type="EMBL" id="QGGW01000012">
    <property type="protein sequence ID" value="PWK57346.1"/>
    <property type="molecule type" value="Genomic_DNA"/>
</dbReference>
<accession>A0A316GBF8</accession>
<dbReference type="AlphaFoldDB" id="A0A316GBF8"/>
<evidence type="ECO:0000313" key="2">
    <source>
        <dbReference type="Proteomes" id="UP000245708"/>
    </source>
</evidence>